<dbReference type="GO" id="GO:0016491">
    <property type="term" value="F:oxidoreductase activity"/>
    <property type="evidence" value="ECO:0007669"/>
    <property type="project" value="UniProtKB-KW"/>
</dbReference>
<dbReference type="Gene3D" id="3.50.50.60">
    <property type="entry name" value="FAD/NAD(P)-binding domain"/>
    <property type="match status" value="1"/>
</dbReference>
<dbReference type="EMBL" id="CP051298">
    <property type="protein sequence ID" value="QKD44921.1"/>
    <property type="molecule type" value="Genomic_DNA"/>
</dbReference>
<evidence type="ECO:0000313" key="4">
    <source>
        <dbReference type="Proteomes" id="UP000500755"/>
    </source>
</evidence>
<dbReference type="GO" id="GO:0005737">
    <property type="term" value="C:cytoplasm"/>
    <property type="evidence" value="ECO:0007669"/>
    <property type="project" value="TreeGrafter"/>
</dbReference>
<evidence type="ECO:0000313" key="3">
    <source>
        <dbReference type="EMBL" id="QKD44921.1"/>
    </source>
</evidence>
<dbReference type="InterPro" id="IPR006076">
    <property type="entry name" value="FAD-dep_OxRdtase"/>
</dbReference>
<dbReference type="PANTHER" id="PTHR13847">
    <property type="entry name" value="SARCOSINE DEHYDROGENASE-RELATED"/>
    <property type="match status" value="1"/>
</dbReference>
<feature type="domain" description="FAD dependent oxidoreductase" evidence="2">
    <location>
        <begin position="8"/>
        <end position="344"/>
    </location>
</feature>
<dbReference type="SUPFAM" id="SSF51905">
    <property type="entry name" value="FAD/NAD(P)-binding domain"/>
    <property type="match status" value="1"/>
</dbReference>
<dbReference type="Proteomes" id="UP000500755">
    <property type="component" value="Chromosome"/>
</dbReference>
<sequence length="372" mass="40273">MNNHRHIDTLVVGGGVVGMSIAYGLARTGDAVCVLDGGDDAFRASRGNFGLIWVQNKGLGRPAYARWTMQAARTWQSLATELQELTGIDVELRQPGGLSMSFDEQVLKASSEKLTALGKELGIVYPYERLDADHLRELAPDIGPDVVGAIYCPLDGHVSPLRTLRALVQGFESRGGQLVSGVNVDRVEQRSGEFHVRAAGRTYTAGRLVLAAGLANRELAPLVGLKAPVRPVRGQLLITERMQPFLHHPCHYVRQTGEGTVQIGDSKEEVGMDDGTTVTELGRIAARAVRCFPVLAQANIVRTWGALRVMSPDGYPIYQESTECPGAFVVTCHSGITLAPVHAGPLVEWMRTGTEPAEIRGFKAERFDVQGN</sequence>
<keyword evidence="1" id="KW-0560">Oxidoreductase</keyword>
<dbReference type="AlphaFoldDB" id="A0A858ZWX7"/>
<evidence type="ECO:0000259" key="2">
    <source>
        <dbReference type="Pfam" id="PF01266"/>
    </source>
</evidence>
<organism evidence="3 4">
    <name type="scientific">Alicycliphilus denitrificans</name>
    <dbReference type="NCBI Taxonomy" id="179636"/>
    <lineage>
        <taxon>Bacteria</taxon>
        <taxon>Pseudomonadati</taxon>
        <taxon>Pseudomonadota</taxon>
        <taxon>Betaproteobacteria</taxon>
        <taxon>Burkholderiales</taxon>
        <taxon>Comamonadaceae</taxon>
        <taxon>Alicycliphilus</taxon>
    </lineage>
</organism>
<reference evidence="3 4" key="1">
    <citation type="submission" date="2020-05" db="EMBL/GenBank/DDBJ databases">
        <title>Complete genome sequence of Alicycliphilus denitrificans DP3.</title>
        <authorList>
            <person name="Chen X."/>
        </authorList>
    </citation>
    <scope>NUCLEOTIDE SEQUENCE [LARGE SCALE GENOMIC DNA]</scope>
    <source>
        <strain evidence="3 4">DP3</strain>
    </source>
</reference>
<dbReference type="RefSeq" id="WP_168728010.1">
    <property type="nucleotide sequence ID" value="NZ_CP051298.1"/>
</dbReference>
<dbReference type="InterPro" id="IPR036188">
    <property type="entry name" value="FAD/NAD-bd_sf"/>
</dbReference>
<dbReference type="Pfam" id="PF01266">
    <property type="entry name" value="DAO"/>
    <property type="match status" value="1"/>
</dbReference>
<accession>A0A858ZWX7</accession>
<dbReference type="PANTHER" id="PTHR13847:SF287">
    <property type="entry name" value="FAD-DEPENDENT OXIDOREDUCTASE DOMAIN-CONTAINING PROTEIN 1"/>
    <property type="match status" value="1"/>
</dbReference>
<proteinExistence type="predicted"/>
<dbReference type="SUPFAM" id="SSF54373">
    <property type="entry name" value="FAD-linked reductases, C-terminal domain"/>
    <property type="match status" value="1"/>
</dbReference>
<evidence type="ECO:0000256" key="1">
    <source>
        <dbReference type="ARBA" id="ARBA00023002"/>
    </source>
</evidence>
<gene>
    <name evidence="3" type="ORF">HF896_15500</name>
</gene>
<name>A0A858ZWX7_9BURK</name>
<protein>
    <submittedName>
        <fullName evidence="3">FAD-binding oxidoreductase</fullName>
    </submittedName>
</protein>
<dbReference type="Gene3D" id="3.30.9.10">
    <property type="entry name" value="D-Amino Acid Oxidase, subunit A, domain 2"/>
    <property type="match status" value="1"/>
</dbReference>